<protein>
    <submittedName>
        <fullName evidence="1">Uncharacterized protein</fullName>
    </submittedName>
</protein>
<proteinExistence type="predicted"/>
<dbReference type="Proteomes" id="UP000276133">
    <property type="component" value="Unassembled WGS sequence"/>
</dbReference>
<accession>A0A3M7RAF7</accession>
<reference evidence="1 2" key="1">
    <citation type="journal article" date="2018" name="Sci. Rep.">
        <title>Genomic signatures of local adaptation to the degree of environmental predictability in rotifers.</title>
        <authorList>
            <person name="Franch-Gras L."/>
            <person name="Hahn C."/>
            <person name="Garcia-Roger E.M."/>
            <person name="Carmona M.J."/>
            <person name="Serra M."/>
            <person name="Gomez A."/>
        </authorList>
    </citation>
    <scope>NUCLEOTIDE SEQUENCE [LARGE SCALE GENOMIC DNA]</scope>
    <source>
        <strain evidence="1">HYR1</strain>
    </source>
</reference>
<comment type="caution">
    <text evidence="1">The sequence shown here is derived from an EMBL/GenBank/DDBJ whole genome shotgun (WGS) entry which is preliminary data.</text>
</comment>
<dbReference type="EMBL" id="REGN01003816">
    <property type="protein sequence ID" value="RNA20582.1"/>
    <property type="molecule type" value="Genomic_DNA"/>
</dbReference>
<dbReference type="AlphaFoldDB" id="A0A3M7RAF7"/>
<sequence length="66" mass="7353">MNLAIRSTLRESSKVVSSLNTFHSNGRPSMDVNVFDSESRASAVKLSGESSKYRWVVVCFILIECI</sequence>
<name>A0A3M7RAF7_BRAPC</name>
<evidence type="ECO:0000313" key="1">
    <source>
        <dbReference type="EMBL" id="RNA20582.1"/>
    </source>
</evidence>
<evidence type="ECO:0000313" key="2">
    <source>
        <dbReference type="Proteomes" id="UP000276133"/>
    </source>
</evidence>
<gene>
    <name evidence="1" type="ORF">BpHYR1_013764</name>
</gene>
<keyword evidence="2" id="KW-1185">Reference proteome</keyword>
<organism evidence="1 2">
    <name type="scientific">Brachionus plicatilis</name>
    <name type="common">Marine rotifer</name>
    <name type="synonym">Brachionus muelleri</name>
    <dbReference type="NCBI Taxonomy" id="10195"/>
    <lineage>
        <taxon>Eukaryota</taxon>
        <taxon>Metazoa</taxon>
        <taxon>Spiralia</taxon>
        <taxon>Gnathifera</taxon>
        <taxon>Rotifera</taxon>
        <taxon>Eurotatoria</taxon>
        <taxon>Monogononta</taxon>
        <taxon>Pseudotrocha</taxon>
        <taxon>Ploima</taxon>
        <taxon>Brachionidae</taxon>
        <taxon>Brachionus</taxon>
    </lineage>
</organism>